<dbReference type="Proteomes" id="UP000265080">
    <property type="component" value="Chromosome 6"/>
</dbReference>
<keyword evidence="2 4" id="KW-0863">Zinc-finger</keyword>
<reference evidence="6 7" key="1">
    <citation type="submission" date="2018-03" db="EMBL/GenBank/DDBJ databases">
        <title>Finding Nemo's genes: A chromosome-scale reference assembly of the genome of the orange clownfish Amphiprion percula.</title>
        <authorList>
            <person name="Lehmann R."/>
        </authorList>
    </citation>
    <scope>NUCLEOTIDE SEQUENCE</scope>
</reference>
<evidence type="ECO:0000259" key="5">
    <source>
        <dbReference type="PROSITE" id="PS50089"/>
    </source>
</evidence>
<reference evidence="6" key="3">
    <citation type="submission" date="2025-09" db="UniProtKB">
        <authorList>
            <consortium name="Ensembl"/>
        </authorList>
    </citation>
    <scope>IDENTIFICATION</scope>
</reference>
<evidence type="ECO:0000313" key="7">
    <source>
        <dbReference type="Proteomes" id="UP000265080"/>
    </source>
</evidence>
<sequence>MAQQRNQLDSEKLSCSICLDLLKDPVTTSCGHSYCMDCIKTQWDGEDGEDGKRIYSCHQCRKIFTPRPDLEKNVTLAELVEEMKKTGLQSKQQRHKRITHGKLSLAFTLLFCLPPGSKSPGKMTI</sequence>
<evidence type="ECO:0000256" key="1">
    <source>
        <dbReference type="ARBA" id="ARBA00022723"/>
    </source>
</evidence>
<dbReference type="SMART" id="SM00184">
    <property type="entry name" value="RING"/>
    <property type="match status" value="1"/>
</dbReference>
<evidence type="ECO:0000256" key="3">
    <source>
        <dbReference type="ARBA" id="ARBA00022833"/>
    </source>
</evidence>
<dbReference type="InterPro" id="IPR017907">
    <property type="entry name" value="Znf_RING_CS"/>
</dbReference>
<evidence type="ECO:0000313" key="6">
    <source>
        <dbReference type="Ensembl" id="ENSAPEP00000024885.1"/>
    </source>
</evidence>
<dbReference type="PROSITE" id="PS50089">
    <property type="entry name" value="ZF_RING_2"/>
    <property type="match status" value="1"/>
</dbReference>
<accession>A0A3P8TGR4</accession>
<dbReference type="PANTHER" id="PTHR25465">
    <property type="entry name" value="B-BOX DOMAIN CONTAINING"/>
    <property type="match status" value="1"/>
</dbReference>
<dbReference type="GO" id="GO:0008270">
    <property type="term" value="F:zinc ion binding"/>
    <property type="evidence" value="ECO:0007669"/>
    <property type="project" value="UniProtKB-KW"/>
</dbReference>
<name>A0A3P8TGR4_AMPPE</name>
<dbReference type="STRING" id="161767.ENSAPEP00000024885"/>
<dbReference type="InterPro" id="IPR001841">
    <property type="entry name" value="Znf_RING"/>
</dbReference>
<dbReference type="Gene3D" id="3.30.40.10">
    <property type="entry name" value="Zinc/RING finger domain, C3HC4 (zinc finger)"/>
    <property type="match status" value="1"/>
</dbReference>
<dbReference type="PROSITE" id="PS00518">
    <property type="entry name" value="ZF_RING_1"/>
    <property type="match status" value="1"/>
</dbReference>
<reference evidence="6" key="2">
    <citation type="submission" date="2025-08" db="UniProtKB">
        <authorList>
            <consortium name="Ensembl"/>
        </authorList>
    </citation>
    <scope>IDENTIFICATION</scope>
</reference>
<evidence type="ECO:0000256" key="4">
    <source>
        <dbReference type="PROSITE-ProRule" id="PRU00175"/>
    </source>
</evidence>
<dbReference type="SUPFAM" id="SSF57850">
    <property type="entry name" value="RING/U-box"/>
    <property type="match status" value="1"/>
</dbReference>
<dbReference type="InterPro" id="IPR051051">
    <property type="entry name" value="E3_ubiq-ligase_TRIM/RNF"/>
</dbReference>
<keyword evidence="1" id="KW-0479">Metal-binding</keyword>
<keyword evidence="3" id="KW-0862">Zinc</keyword>
<dbReference type="Ensembl" id="ENSAPET00000025537.1">
    <property type="protein sequence ID" value="ENSAPEP00000024885.1"/>
    <property type="gene ID" value="ENSAPEG00000017705.1"/>
</dbReference>
<evidence type="ECO:0000256" key="2">
    <source>
        <dbReference type="ARBA" id="ARBA00022771"/>
    </source>
</evidence>
<dbReference type="OMA" id="HKRITHG"/>
<dbReference type="GeneTree" id="ENSGT01150000286922"/>
<dbReference type="Pfam" id="PF15227">
    <property type="entry name" value="zf-C3HC4_4"/>
    <property type="match status" value="1"/>
</dbReference>
<feature type="domain" description="RING-type" evidence="5">
    <location>
        <begin position="15"/>
        <end position="61"/>
    </location>
</feature>
<dbReference type="AlphaFoldDB" id="A0A3P8TGR4"/>
<organism evidence="6 7">
    <name type="scientific">Amphiprion percula</name>
    <name type="common">Orange clownfish</name>
    <name type="synonym">Lutjanus percula</name>
    <dbReference type="NCBI Taxonomy" id="161767"/>
    <lineage>
        <taxon>Eukaryota</taxon>
        <taxon>Metazoa</taxon>
        <taxon>Chordata</taxon>
        <taxon>Craniata</taxon>
        <taxon>Vertebrata</taxon>
        <taxon>Euteleostomi</taxon>
        <taxon>Actinopterygii</taxon>
        <taxon>Neopterygii</taxon>
        <taxon>Teleostei</taxon>
        <taxon>Neoteleostei</taxon>
        <taxon>Acanthomorphata</taxon>
        <taxon>Ovalentaria</taxon>
        <taxon>Pomacentridae</taxon>
        <taxon>Amphiprion</taxon>
    </lineage>
</organism>
<dbReference type="InterPro" id="IPR013083">
    <property type="entry name" value="Znf_RING/FYVE/PHD"/>
</dbReference>
<keyword evidence="7" id="KW-1185">Reference proteome</keyword>
<protein>
    <recommendedName>
        <fullName evidence="5">RING-type domain-containing protein</fullName>
    </recommendedName>
</protein>
<proteinExistence type="predicted"/>
<dbReference type="PANTHER" id="PTHR25465:SF5">
    <property type="entry name" value="E3 UBIQUITIN_ISG15 LIGASE TRIM25-RELATED"/>
    <property type="match status" value="1"/>
</dbReference>